<name>A0A430G8M1_9SPHN</name>
<accession>A0A430G8M1</accession>
<dbReference type="PRINTS" id="PR00455">
    <property type="entry name" value="HTHTETR"/>
</dbReference>
<dbReference type="InterPro" id="IPR009057">
    <property type="entry name" value="Homeodomain-like_sf"/>
</dbReference>
<dbReference type="PROSITE" id="PS01081">
    <property type="entry name" value="HTH_TETR_1"/>
    <property type="match status" value="1"/>
</dbReference>
<proteinExistence type="predicted"/>
<dbReference type="SUPFAM" id="SSF46689">
    <property type="entry name" value="Homeodomain-like"/>
    <property type="match status" value="1"/>
</dbReference>
<keyword evidence="1" id="KW-0805">Transcription regulation</keyword>
<sequence>MKDTRAAIVESAFRLFIERGYEGASMADLVAVTGLSKGAVYHHFKDKDALHDAAIEHFFLRFFGADEVAATSESEGLDAVLADLCAGYVCLLDAISAVVPDRAAYYRFVFSILPKVKDQLRGQIADARRRIAAAAAFDLGQGILVESLESQTIADHCLSLIEGTALLCVVEGREDVATALARSVENYVRLLRR</sequence>
<dbReference type="AlphaFoldDB" id="A0A430G8M1"/>
<evidence type="ECO:0000256" key="1">
    <source>
        <dbReference type="ARBA" id="ARBA00023015"/>
    </source>
</evidence>
<keyword evidence="3" id="KW-0804">Transcription</keyword>
<protein>
    <submittedName>
        <fullName evidence="6">TetR/AcrR family transcriptional regulator</fullName>
    </submittedName>
</protein>
<reference evidence="6 7" key="1">
    <citation type="submission" date="2018-07" db="EMBL/GenBank/DDBJ databases">
        <title>Genomic and Epidemiologic Investigation of an Indolent Hospital Outbreak.</title>
        <authorList>
            <person name="Johnson R.C."/>
            <person name="Deming C."/>
            <person name="Conlan S."/>
            <person name="Zellmer C.J."/>
            <person name="Michelin A.V."/>
            <person name="Lee-Lin S."/>
            <person name="Thomas P.J."/>
            <person name="Park M."/>
            <person name="Weingarten R.A."/>
            <person name="Less J."/>
            <person name="Dekker J.P."/>
            <person name="Frank K.M."/>
            <person name="Musser K.A."/>
            <person name="Mcquiston J.R."/>
            <person name="Henderson D.K."/>
            <person name="Lau A.F."/>
            <person name="Palmore T.N."/>
            <person name="Segre J.A."/>
        </authorList>
    </citation>
    <scope>NUCLEOTIDE SEQUENCE [LARGE SCALE GENOMIC DNA]</scope>
    <source>
        <strain evidence="6 7">SK-CDC1_0717</strain>
    </source>
</reference>
<evidence type="ECO:0000256" key="4">
    <source>
        <dbReference type="PROSITE-ProRule" id="PRU00335"/>
    </source>
</evidence>
<evidence type="ECO:0000259" key="5">
    <source>
        <dbReference type="PROSITE" id="PS50977"/>
    </source>
</evidence>
<dbReference type="RefSeq" id="WP_126003626.1">
    <property type="nucleotide sequence ID" value="NZ_QQYZ01000002.1"/>
</dbReference>
<dbReference type="GO" id="GO:0003677">
    <property type="term" value="F:DNA binding"/>
    <property type="evidence" value="ECO:0007669"/>
    <property type="project" value="UniProtKB-UniRule"/>
</dbReference>
<organism evidence="6 7">
    <name type="scientific">Sphingomonas koreensis</name>
    <dbReference type="NCBI Taxonomy" id="93064"/>
    <lineage>
        <taxon>Bacteria</taxon>
        <taxon>Pseudomonadati</taxon>
        <taxon>Pseudomonadota</taxon>
        <taxon>Alphaproteobacteria</taxon>
        <taxon>Sphingomonadales</taxon>
        <taxon>Sphingomonadaceae</taxon>
        <taxon>Sphingomonas</taxon>
    </lineage>
</organism>
<dbReference type="InterPro" id="IPR023772">
    <property type="entry name" value="DNA-bd_HTH_TetR-type_CS"/>
</dbReference>
<feature type="DNA-binding region" description="H-T-H motif" evidence="4">
    <location>
        <begin position="25"/>
        <end position="44"/>
    </location>
</feature>
<dbReference type="EMBL" id="QQYZ01000002">
    <property type="protein sequence ID" value="RSY89757.1"/>
    <property type="molecule type" value="Genomic_DNA"/>
</dbReference>
<dbReference type="PANTHER" id="PTHR47506">
    <property type="entry name" value="TRANSCRIPTIONAL REGULATORY PROTEIN"/>
    <property type="match status" value="1"/>
</dbReference>
<dbReference type="Pfam" id="PF00440">
    <property type="entry name" value="TetR_N"/>
    <property type="match status" value="1"/>
</dbReference>
<dbReference type="Proteomes" id="UP000287746">
    <property type="component" value="Unassembled WGS sequence"/>
</dbReference>
<feature type="domain" description="HTH tetR-type" evidence="5">
    <location>
        <begin position="2"/>
        <end position="62"/>
    </location>
</feature>
<comment type="caution">
    <text evidence="6">The sequence shown here is derived from an EMBL/GenBank/DDBJ whole genome shotgun (WGS) entry which is preliminary data.</text>
</comment>
<evidence type="ECO:0000256" key="3">
    <source>
        <dbReference type="ARBA" id="ARBA00023163"/>
    </source>
</evidence>
<evidence type="ECO:0000256" key="2">
    <source>
        <dbReference type="ARBA" id="ARBA00023125"/>
    </source>
</evidence>
<dbReference type="InterPro" id="IPR001647">
    <property type="entry name" value="HTH_TetR"/>
</dbReference>
<dbReference type="PROSITE" id="PS50977">
    <property type="entry name" value="HTH_TETR_2"/>
    <property type="match status" value="1"/>
</dbReference>
<evidence type="ECO:0000313" key="7">
    <source>
        <dbReference type="Proteomes" id="UP000287746"/>
    </source>
</evidence>
<gene>
    <name evidence="6" type="ORF">DAH66_03695</name>
</gene>
<evidence type="ECO:0000313" key="6">
    <source>
        <dbReference type="EMBL" id="RSY89757.1"/>
    </source>
</evidence>
<keyword evidence="2 4" id="KW-0238">DNA-binding</keyword>
<dbReference type="PANTHER" id="PTHR47506:SF1">
    <property type="entry name" value="HTH-TYPE TRANSCRIPTIONAL REGULATOR YJDC"/>
    <property type="match status" value="1"/>
</dbReference>
<dbReference type="Gene3D" id="1.10.357.10">
    <property type="entry name" value="Tetracycline Repressor, domain 2"/>
    <property type="match status" value="1"/>
</dbReference>